<protein>
    <submittedName>
        <fullName evidence="3">YdcF family protein</fullName>
    </submittedName>
</protein>
<organism evidence="3 4">
    <name type="scientific">Teichococcus aerophilus</name>
    <dbReference type="NCBI Taxonomy" id="1224513"/>
    <lineage>
        <taxon>Bacteria</taxon>
        <taxon>Pseudomonadati</taxon>
        <taxon>Pseudomonadota</taxon>
        <taxon>Alphaproteobacteria</taxon>
        <taxon>Acetobacterales</taxon>
        <taxon>Roseomonadaceae</taxon>
        <taxon>Roseomonas</taxon>
    </lineage>
</organism>
<name>A0ABR7RMS5_9PROT</name>
<gene>
    <name evidence="3" type="ORF">IBL26_12635</name>
</gene>
<dbReference type="InterPro" id="IPR003848">
    <property type="entry name" value="DUF218"/>
</dbReference>
<evidence type="ECO:0000313" key="3">
    <source>
        <dbReference type="EMBL" id="MBC9207683.1"/>
    </source>
</evidence>
<dbReference type="CDD" id="cd06259">
    <property type="entry name" value="YdcF-like"/>
    <property type="match status" value="1"/>
</dbReference>
<comment type="caution">
    <text evidence="3">The sequence shown here is derived from an EMBL/GenBank/DDBJ whole genome shotgun (WGS) entry which is preliminary data.</text>
</comment>
<evidence type="ECO:0000259" key="2">
    <source>
        <dbReference type="Pfam" id="PF02698"/>
    </source>
</evidence>
<reference evidence="3 4" key="1">
    <citation type="journal article" date="2013" name="Int. J. Syst. Evol. Microbiol.">
        <title>Roseomonas aerophila sp. nov., isolated from air.</title>
        <authorList>
            <person name="Kim S.J."/>
            <person name="Weon H.Y."/>
            <person name="Ahn J.H."/>
            <person name="Hong S.B."/>
            <person name="Seok S.J."/>
            <person name="Whang K.S."/>
            <person name="Kwon S.W."/>
        </authorList>
    </citation>
    <scope>NUCLEOTIDE SEQUENCE [LARGE SCALE GENOMIC DNA]</scope>
    <source>
        <strain evidence="3 4">NBRC 108923</strain>
    </source>
</reference>
<evidence type="ECO:0000256" key="1">
    <source>
        <dbReference type="SAM" id="MobiDB-lite"/>
    </source>
</evidence>
<evidence type="ECO:0000313" key="4">
    <source>
        <dbReference type="Proteomes" id="UP000626026"/>
    </source>
</evidence>
<dbReference type="EMBL" id="JACTVA010000020">
    <property type="protein sequence ID" value="MBC9207683.1"/>
    <property type="molecule type" value="Genomic_DNA"/>
</dbReference>
<proteinExistence type="predicted"/>
<dbReference type="Pfam" id="PF02698">
    <property type="entry name" value="DUF218"/>
    <property type="match status" value="1"/>
</dbReference>
<keyword evidence="4" id="KW-1185">Reference proteome</keyword>
<feature type="domain" description="DUF218" evidence="2">
    <location>
        <begin position="38"/>
        <end position="185"/>
    </location>
</feature>
<feature type="region of interest" description="Disordered" evidence="1">
    <location>
        <begin position="87"/>
        <end position="108"/>
    </location>
</feature>
<accession>A0ABR7RMS5</accession>
<dbReference type="RefSeq" id="WP_187784852.1">
    <property type="nucleotide sequence ID" value="NZ_JACTVA010000020.1"/>
</dbReference>
<dbReference type="Proteomes" id="UP000626026">
    <property type="component" value="Unassembled WGS sequence"/>
</dbReference>
<sequence>MKRLWWLPAAPVLVVLAGFALFWGQSRARPDLPLRHTDGIAVLTGGPERVETGLRLLAEGHADWLIVSGVGRSAELGDLARTNNVPPAALPGASTQAPPPGSTTPGVATPAITLGRVATSTRGNGQEIAEWAREKNIGSLRVVTAAYHMPRSLLELRRNLPDVILVPHPVQATGPRPGLLLREYAKLIGAFFGLSALKPDAPPR</sequence>